<feature type="compositionally biased region" description="Basic and acidic residues" evidence="1">
    <location>
        <begin position="67"/>
        <end position="79"/>
    </location>
</feature>
<dbReference type="AlphaFoldDB" id="A0A8J6B2L1"/>
<evidence type="ECO:0000313" key="3">
    <source>
        <dbReference type="Proteomes" id="UP000770717"/>
    </source>
</evidence>
<reference evidence="2" key="1">
    <citation type="thesis" date="2020" institute="ProQuest LLC" country="789 East Eisenhower Parkway, Ann Arbor, MI, USA">
        <title>Comparative Genomics and Chromosome Evolution.</title>
        <authorList>
            <person name="Mudd A.B."/>
        </authorList>
    </citation>
    <scope>NUCLEOTIDE SEQUENCE</scope>
    <source>
        <strain evidence="2">HN-11 Male</strain>
        <tissue evidence="2">Kidney and liver</tissue>
    </source>
</reference>
<evidence type="ECO:0000313" key="2">
    <source>
        <dbReference type="EMBL" id="KAG9460341.1"/>
    </source>
</evidence>
<dbReference type="EMBL" id="WNTK01081393">
    <property type="protein sequence ID" value="KAG9460341.1"/>
    <property type="molecule type" value="Genomic_DNA"/>
</dbReference>
<accession>A0A8J6B2L1</accession>
<sequence>MLAAGLVAAHHTVHLDPGPLLVPLLRVTHPSGRGRLVLLRVPGVSFPHPISVPIGISPAAGHHGHNRARDNASHTESRRWPKGLSGSEHHVWKPSARRRAAPAAGGSSAGGQPGGGSTAPLLCPGWRNRTDRLRGR</sequence>
<feature type="region of interest" description="Disordered" evidence="1">
    <location>
        <begin position="56"/>
        <end position="136"/>
    </location>
</feature>
<proteinExistence type="predicted"/>
<organism evidence="2 3">
    <name type="scientific">Eleutherodactylus coqui</name>
    <name type="common">Puerto Rican coqui</name>
    <dbReference type="NCBI Taxonomy" id="57060"/>
    <lineage>
        <taxon>Eukaryota</taxon>
        <taxon>Metazoa</taxon>
        <taxon>Chordata</taxon>
        <taxon>Craniata</taxon>
        <taxon>Vertebrata</taxon>
        <taxon>Euteleostomi</taxon>
        <taxon>Amphibia</taxon>
        <taxon>Batrachia</taxon>
        <taxon>Anura</taxon>
        <taxon>Neobatrachia</taxon>
        <taxon>Hyloidea</taxon>
        <taxon>Eleutherodactylidae</taxon>
        <taxon>Eleutherodactylinae</taxon>
        <taxon>Eleutherodactylus</taxon>
        <taxon>Eleutherodactylus</taxon>
    </lineage>
</organism>
<feature type="compositionally biased region" description="Gly residues" evidence="1">
    <location>
        <begin position="107"/>
        <end position="117"/>
    </location>
</feature>
<evidence type="ECO:0000256" key="1">
    <source>
        <dbReference type="SAM" id="MobiDB-lite"/>
    </source>
</evidence>
<name>A0A8J6B2L1_ELECQ</name>
<comment type="caution">
    <text evidence="2">The sequence shown here is derived from an EMBL/GenBank/DDBJ whole genome shotgun (WGS) entry which is preliminary data.</text>
</comment>
<gene>
    <name evidence="2" type="ORF">GDO78_022473</name>
</gene>
<keyword evidence="3" id="KW-1185">Reference proteome</keyword>
<protein>
    <submittedName>
        <fullName evidence="2">Uncharacterized protein</fullName>
    </submittedName>
</protein>
<dbReference type="Proteomes" id="UP000770717">
    <property type="component" value="Unassembled WGS sequence"/>
</dbReference>